<dbReference type="InterPro" id="IPR016477">
    <property type="entry name" value="Fructo-/Ketosamine-3-kinase"/>
</dbReference>
<dbReference type="PANTHER" id="PTHR12149">
    <property type="entry name" value="FRUCTOSAMINE 3 KINASE-RELATED PROTEIN"/>
    <property type="match status" value="1"/>
</dbReference>
<protein>
    <recommendedName>
        <fullName evidence="1">protein-ribulosamine 3-kinase</fullName>
        <ecNumber evidence="1">2.7.1.172</ecNumber>
    </recommendedName>
</protein>
<dbReference type="OrthoDB" id="5772781at2759"/>
<comment type="catalytic activity">
    <reaction evidence="2">
        <text>N(6)-D-ribulosyl-L-lysyl-[protein] + ATP = N(6)-(3-O-phospho-D-ribulosyl)-L-lysyl-[protein] + ADP + H(+)</text>
        <dbReference type="Rhea" id="RHEA:48432"/>
        <dbReference type="Rhea" id="RHEA-COMP:12103"/>
        <dbReference type="Rhea" id="RHEA-COMP:12104"/>
        <dbReference type="ChEBI" id="CHEBI:15378"/>
        <dbReference type="ChEBI" id="CHEBI:30616"/>
        <dbReference type="ChEBI" id="CHEBI:90418"/>
        <dbReference type="ChEBI" id="CHEBI:90420"/>
        <dbReference type="ChEBI" id="CHEBI:456216"/>
        <dbReference type="EC" id="2.7.1.172"/>
    </reaction>
    <physiologicalReaction direction="left-to-right" evidence="2">
        <dbReference type="Rhea" id="RHEA:48433"/>
    </physiologicalReaction>
</comment>
<dbReference type="PANTHER" id="PTHR12149:SF8">
    <property type="entry name" value="PROTEIN-RIBULOSAMINE 3-KINASE"/>
    <property type="match status" value="1"/>
</dbReference>
<sequence>MDPAVIASVPEQDRQAISNTSLRTTTRLTGKNNDYFVKCGSPDPIEAESYCLKWLAKAVPDSIPKLYGCGPLQSNPAKWFMTVSYLDLRGGNKSADAKMAKMLAKLHSTQLSDTFGLPDSRTTYCGPTPQPNPPTTSWTDFYATHRLKYILDLNQKEGHWDSQFSQLAHKTVNTVIPTLLNPLDIKPSLVHGDLWAGNAAYIQVSNELEPVIFDPSCTFAHNEYELALMKMFGGFSATVFDEYHKIIPKSHPESQYADRLALYELYHQLNHSFLFGGGGYYSSAEAIMSRLVSKYG</sequence>
<dbReference type="InterPro" id="IPR011009">
    <property type="entry name" value="Kinase-like_dom_sf"/>
</dbReference>
<keyword evidence="5" id="KW-1185">Reference proteome</keyword>
<evidence type="ECO:0000313" key="5">
    <source>
        <dbReference type="Proteomes" id="UP000095023"/>
    </source>
</evidence>
<keyword evidence="3" id="KW-0808">Transferase</keyword>
<dbReference type="Proteomes" id="UP000095023">
    <property type="component" value="Unassembled WGS sequence"/>
</dbReference>
<dbReference type="PIRSF" id="PIRSF006221">
    <property type="entry name" value="Ketosamine-3-kinase"/>
    <property type="match status" value="1"/>
</dbReference>
<accession>A0A1E4TEC2</accession>
<evidence type="ECO:0000256" key="3">
    <source>
        <dbReference type="PIRNR" id="PIRNR006221"/>
    </source>
</evidence>
<dbReference type="GO" id="GO:0102193">
    <property type="term" value="F:protein-ribulosamine 3-kinase activity"/>
    <property type="evidence" value="ECO:0007669"/>
    <property type="project" value="UniProtKB-EC"/>
</dbReference>
<dbReference type="EC" id="2.7.1.172" evidence="1"/>
<proteinExistence type="inferred from homology"/>
<dbReference type="Pfam" id="PF03881">
    <property type="entry name" value="Fructosamin_kin"/>
    <property type="match status" value="1"/>
</dbReference>
<organism evidence="4 5">
    <name type="scientific">Tortispora caseinolytica NRRL Y-17796</name>
    <dbReference type="NCBI Taxonomy" id="767744"/>
    <lineage>
        <taxon>Eukaryota</taxon>
        <taxon>Fungi</taxon>
        <taxon>Dikarya</taxon>
        <taxon>Ascomycota</taxon>
        <taxon>Saccharomycotina</taxon>
        <taxon>Trigonopsidomycetes</taxon>
        <taxon>Trigonopsidales</taxon>
        <taxon>Trigonopsidaceae</taxon>
        <taxon>Tortispora</taxon>
    </lineage>
</organism>
<dbReference type="EMBL" id="KV453842">
    <property type="protein sequence ID" value="ODV90105.1"/>
    <property type="molecule type" value="Genomic_DNA"/>
</dbReference>
<evidence type="ECO:0000256" key="2">
    <source>
        <dbReference type="ARBA" id="ARBA00048655"/>
    </source>
</evidence>
<dbReference type="GO" id="GO:0016301">
    <property type="term" value="F:kinase activity"/>
    <property type="evidence" value="ECO:0007669"/>
    <property type="project" value="UniProtKB-UniRule"/>
</dbReference>
<dbReference type="Gene3D" id="3.90.1200.10">
    <property type="match status" value="1"/>
</dbReference>
<keyword evidence="3" id="KW-0418">Kinase</keyword>
<reference evidence="5" key="1">
    <citation type="submission" date="2016-02" db="EMBL/GenBank/DDBJ databases">
        <title>Comparative genomics of biotechnologically important yeasts.</title>
        <authorList>
            <consortium name="DOE Joint Genome Institute"/>
            <person name="Riley R."/>
            <person name="Haridas S."/>
            <person name="Wolfe K.H."/>
            <person name="Lopes M.R."/>
            <person name="Hittinger C.T."/>
            <person name="Goker M."/>
            <person name="Salamov A."/>
            <person name="Wisecaver J."/>
            <person name="Long T.M."/>
            <person name="Aerts A.L."/>
            <person name="Barry K."/>
            <person name="Choi C."/>
            <person name="Clum A."/>
            <person name="Coughlan A.Y."/>
            <person name="Deshpande S."/>
            <person name="Douglass A.P."/>
            <person name="Hanson S.J."/>
            <person name="Klenk H.-P."/>
            <person name="Labutti K."/>
            <person name="Lapidus A."/>
            <person name="Lindquist E."/>
            <person name="Lipzen A."/>
            <person name="Meier-Kolthoff J.P."/>
            <person name="Ohm R.A."/>
            <person name="Otillar R.P."/>
            <person name="Pangilinan J."/>
            <person name="Peng Y."/>
            <person name="Rokas A."/>
            <person name="Rosa C.A."/>
            <person name="Scheuner C."/>
            <person name="Sibirny A.A."/>
            <person name="Slot J.C."/>
            <person name="Stielow J.B."/>
            <person name="Sun H."/>
            <person name="Kurtzman C.P."/>
            <person name="Blackwell M."/>
            <person name="Jeffries T.W."/>
            <person name="Grigoriev I.V."/>
        </authorList>
    </citation>
    <scope>NUCLEOTIDE SEQUENCE [LARGE SCALE GENOMIC DNA]</scope>
    <source>
        <strain evidence="5">NRRL Y-17796</strain>
    </source>
</reference>
<evidence type="ECO:0000256" key="1">
    <source>
        <dbReference type="ARBA" id="ARBA00011961"/>
    </source>
</evidence>
<dbReference type="AlphaFoldDB" id="A0A1E4TEC2"/>
<evidence type="ECO:0000313" key="4">
    <source>
        <dbReference type="EMBL" id="ODV90105.1"/>
    </source>
</evidence>
<dbReference type="SUPFAM" id="SSF56112">
    <property type="entry name" value="Protein kinase-like (PK-like)"/>
    <property type="match status" value="1"/>
</dbReference>
<comment type="similarity">
    <text evidence="3">Belongs to the fructosamine kinase family.</text>
</comment>
<name>A0A1E4TEC2_9ASCO</name>
<gene>
    <name evidence="4" type="ORF">CANCADRAFT_31163</name>
</gene>